<evidence type="ECO:0000313" key="3">
    <source>
        <dbReference type="Proteomes" id="UP000481153"/>
    </source>
</evidence>
<dbReference type="EMBL" id="VJMJ01000107">
    <property type="protein sequence ID" value="KAF0734719.1"/>
    <property type="molecule type" value="Genomic_DNA"/>
</dbReference>
<comment type="caution">
    <text evidence="2">The sequence shown here is derived from an EMBL/GenBank/DDBJ whole genome shotgun (WGS) entry which is preliminary data.</text>
</comment>
<feature type="transmembrane region" description="Helical" evidence="1">
    <location>
        <begin position="93"/>
        <end position="113"/>
    </location>
</feature>
<keyword evidence="1" id="KW-0812">Transmembrane</keyword>
<keyword evidence="3" id="KW-1185">Reference proteome</keyword>
<name>A0A6G0X458_9STRA</name>
<organism evidence="2 3">
    <name type="scientific">Aphanomyces euteiches</name>
    <dbReference type="NCBI Taxonomy" id="100861"/>
    <lineage>
        <taxon>Eukaryota</taxon>
        <taxon>Sar</taxon>
        <taxon>Stramenopiles</taxon>
        <taxon>Oomycota</taxon>
        <taxon>Saprolegniomycetes</taxon>
        <taxon>Saprolegniales</taxon>
        <taxon>Verrucalvaceae</taxon>
        <taxon>Aphanomyces</taxon>
    </lineage>
</organism>
<keyword evidence="1" id="KW-1133">Transmembrane helix</keyword>
<accession>A0A6G0X458</accession>
<dbReference type="VEuPathDB" id="FungiDB:AeMF1_019020"/>
<evidence type="ECO:0008006" key="4">
    <source>
        <dbReference type="Google" id="ProtNLM"/>
    </source>
</evidence>
<dbReference type="Gene3D" id="1.20.120.1750">
    <property type="match status" value="1"/>
</dbReference>
<keyword evidence="1" id="KW-0472">Membrane</keyword>
<proteinExistence type="predicted"/>
<reference evidence="2 3" key="1">
    <citation type="submission" date="2019-07" db="EMBL/GenBank/DDBJ databases">
        <title>Genomics analysis of Aphanomyces spp. identifies a new class of oomycete effector associated with host adaptation.</title>
        <authorList>
            <person name="Gaulin E."/>
        </authorList>
    </citation>
    <scope>NUCLEOTIDE SEQUENCE [LARGE SCALE GENOMIC DNA]</scope>
    <source>
        <strain evidence="2 3">ATCC 201684</strain>
    </source>
</reference>
<evidence type="ECO:0000256" key="1">
    <source>
        <dbReference type="SAM" id="Phobius"/>
    </source>
</evidence>
<gene>
    <name evidence="2" type="ORF">Ae201684_008677</name>
</gene>
<protein>
    <recommendedName>
        <fullName evidence="4">IBR domain-containing protein</fullName>
    </recommendedName>
</protein>
<dbReference type="AlphaFoldDB" id="A0A6G0X458"/>
<sequence length="171" mass="18963">MAKTCPSCSAPLENEVHANAVRCPSCKAIYCWWCDQTISKESLTLHYNTTGKGCRQAAKSMSSSSMSSPSSQKSKAADKKVPICMLLSIWLTYMWRVIGTPIALLCVVCTSLASRLAWWCRRNSAPLDDIDFEKDMKPSKVAEVHPVVVMETPPQSTHVIHKSAYSMYANL</sequence>
<dbReference type="Proteomes" id="UP000481153">
    <property type="component" value="Unassembled WGS sequence"/>
</dbReference>
<evidence type="ECO:0000313" key="2">
    <source>
        <dbReference type="EMBL" id="KAF0734719.1"/>
    </source>
</evidence>
<dbReference type="SUPFAM" id="SSF57850">
    <property type="entry name" value="RING/U-box"/>
    <property type="match status" value="1"/>
</dbReference>